<gene>
    <name evidence="1" type="ORF">EDD76_108182</name>
</gene>
<dbReference type="AlphaFoldDB" id="A0A4R1QVN2"/>
<evidence type="ECO:0000313" key="1">
    <source>
        <dbReference type="EMBL" id="TCL57647.1"/>
    </source>
</evidence>
<keyword evidence="2" id="KW-1185">Reference proteome</keyword>
<dbReference type="Proteomes" id="UP000295718">
    <property type="component" value="Unassembled WGS sequence"/>
</dbReference>
<dbReference type="STRING" id="1469948.GCA_000732725_03868"/>
<comment type="caution">
    <text evidence="1">The sequence shown here is derived from an EMBL/GenBank/DDBJ whole genome shotgun (WGS) entry which is preliminary data.</text>
</comment>
<dbReference type="OrthoDB" id="9940729at2"/>
<proteinExistence type="predicted"/>
<name>A0A4R1QVN2_9FIRM</name>
<evidence type="ECO:0000313" key="2">
    <source>
        <dbReference type="Proteomes" id="UP000295718"/>
    </source>
</evidence>
<organism evidence="1 2">
    <name type="scientific">Kineothrix alysoides</name>
    <dbReference type="NCBI Taxonomy" id="1469948"/>
    <lineage>
        <taxon>Bacteria</taxon>
        <taxon>Bacillati</taxon>
        <taxon>Bacillota</taxon>
        <taxon>Clostridia</taxon>
        <taxon>Lachnospirales</taxon>
        <taxon>Lachnospiraceae</taxon>
        <taxon>Kineothrix</taxon>
    </lineage>
</organism>
<accession>A0A4R1QVN2</accession>
<dbReference type="RefSeq" id="WP_031392490.1">
    <property type="nucleotide sequence ID" value="NZ_JPNB01000003.1"/>
</dbReference>
<sequence>MSNIRFDKETNVLSIWSELLQKAITDIEKKTGVKDDEIEWIIFDEKDYLKCNFLKKNMPSFIYQNNYKYGFCYVNKKQIWISTSAIMTSSFTDFNRKLSMAPIRQNKKEILLVNVILDELAHIVTKENHGNKEYDSKLERYHKAYYGQNCFEINSLLEV</sequence>
<dbReference type="EMBL" id="SLUO01000008">
    <property type="protein sequence ID" value="TCL57647.1"/>
    <property type="molecule type" value="Genomic_DNA"/>
</dbReference>
<reference evidence="1 2" key="1">
    <citation type="submission" date="2019-03" db="EMBL/GenBank/DDBJ databases">
        <title>Genomic Encyclopedia of Type Strains, Phase IV (KMG-IV): sequencing the most valuable type-strain genomes for metagenomic binning, comparative biology and taxonomic classification.</title>
        <authorList>
            <person name="Goeker M."/>
        </authorList>
    </citation>
    <scope>NUCLEOTIDE SEQUENCE [LARGE SCALE GENOMIC DNA]</scope>
    <source>
        <strain evidence="1 2">DSM 100556</strain>
    </source>
</reference>
<protein>
    <submittedName>
        <fullName evidence="1">Uncharacterized protein</fullName>
    </submittedName>
</protein>